<dbReference type="RefSeq" id="WP_052033666.1">
    <property type="nucleotide sequence ID" value="NZ_BAWF01000093.1"/>
</dbReference>
<evidence type="ECO:0000256" key="1">
    <source>
        <dbReference type="ARBA" id="ARBA00002994"/>
    </source>
</evidence>
<evidence type="ECO:0000256" key="3">
    <source>
        <dbReference type="ARBA" id="ARBA00022832"/>
    </source>
</evidence>
<dbReference type="Pfam" id="PF00378">
    <property type="entry name" value="ECH_1"/>
    <property type="match status" value="1"/>
</dbReference>
<comment type="function">
    <text evidence="1">Could possibly oxidize fatty acids using specific components.</text>
</comment>
<protein>
    <submittedName>
        <fullName evidence="7">Putative enoyl-CoA hydratase</fullName>
    </submittedName>
</protein>
<comment type="catalytic activity">
    <reaction evidence="5">
        <text>a 4-saturated-(3S)-3-hydroxyacyl-CoA = a (3E)-enoyl-CoA + H2O</text>
        <dbReference type="Rhea" id="RHEA:20724"/>
        <dbReference type="ChEBI" id="CHEBI:15377"/>
        <dbReference type="ChEBI" id="CHEBI:58521"/>
        <dbReference type="ChEBI" id="CHEBI:137480"/>
        <dbReference type="EC" id="4.2.1.17"/>
    </reaction>
</comment>
<keyword evidence="3" id="KW-0443">Lipid metabolism</keyword>
<keyword evidence="3" id="KW-0276">Fatty acid metabolism</keyword>
<dbReference type="PROSITE" id="PS00166">
    <property type="entry name" value="ENOYL_COA_HYDRATASE"/>
    <property type="match status" value="1"/>
</dbReference>
<evidence type="ECO:0000256" key="6">
    <source>
        <dbReference type="RuleBase" id="RU003707"/>
    </source>
</evidence>
<dbReference type="EMBL" id="BAWF01000093">
    <property type="protein sequence ID" value="GAF49528.1"/>
    <property type="molecule type" value="Genomic_DNA"/>
</dbReference>
<evidence type="ECO:0000256" key="2">
    <source>
        <dbReference type="ARBA" id="ARBA00005254"/>
    </source>
</evidence>
<organism evidence="7 8">
    <name type="scientific">Rhodococcus wratislaviensis NBRC 100605</name>
    <dbReference type="NCBI Taxonomy" id="1219028"/>
    <lineage>
        <taxon>Bacteria</taxon>
        <taxon>Bacillati</taxon>
        <taxon>Actinomycetota</taxon>
        <taxon>Actinomycetes</taxon>
        <taxon>Mycobacteriales</taxon>
        <taxon>Nocardiaceae</taxon>
        <taxon>Rhodococcus</taxon>
    </lineage>
</organism>
<evidence type="ECO:0000313" key="7">
    <source>
        <dbReference type="EMBL" id="GAF49528.1"/>
    </source>
</evidence>
<dbReference type="GO" id="GO:0004300">
    <property type="term" value="F:enoyl-CoA hydratase activity"/>
    <property type="evidence" value="ECO:0007669"/>
    <property type="project" value="UniProtKB-EC"/>
</dbReference>
<dbReference type="GO" id="GO:0006635">
    <property type="term" value="P:fatty acid beta-oxidation"/>
    <property type="evidence" value="ECO:0007669"/>
    <property type="project" value="TreeGrafter"/>
</dbReference>
<comment type="caution">
    <text evidence="7">The sequence shown here is derived from an EMBL/GenBank/DDBJ whole genome shotgun (WGS) entry which is preliminary data.</text>
</comment>
<dbReference type="PANTHER" id="PTHR11941">
    <property type="entry name" value="ENOYL-COA HYDRATASE-RELATED"/>
    <property type="match status" value="1"/>
</dbReference>
<dbReference type="InterPro" id="IPR029045">
    <property type="entry name" value="ClpP/crotonase-like_dom_sf"/>
</dbReference>
<reference evidence="7 8" key="1">
    <citation type="submission" date="2014-02" db="EMBL/GenBank/DDBJ databases">
        <title>Whole genome shotgun sequence of Rhodococcus wratislaviensis NBRC 100605.</title>
        <authorList>
            <person name="Hosoyama A."/>
            <person name="Tsuchikane K."/>
            <person name="Yoshida I."/>
            <person name="Ohji S."/>
            <person name="Ichikawa N."/>
            <person name="Yamazoe A."/>
            <person name="Fujita N."/>
        </authorList>
    </citation>
    <scope>NUCLEOTIDE SEQUENCE [LARGE SCALE GENOMIC DNA]</scope>
    <source>
        <strain evidence="7 8">NBRC 100605</strain>
    </source>
</reference>
<dbReference type="Proteomes" id="UP000019491">
    <property type="component" value="Unassembled WGS sequence"/>
</dbReference>
<name>X0Q0R9_RHOWR</name>
<dbReference type="InterPro" id="IPR001753">
    <property type="entry name" value="Enoyl-CoA_hydra/iso"/>
</dbReference>
<evidence type="ECO:0000256" key="4">
    <source>
        <dbReference type="ARBA" id="ARBA00023709"/>
    </source>
</evidence>
<keyword evidence="8" id="KW-1185">Reference proteome</keyword>
<comment type="catalytic activity">
    <reaction evidence="4">
        <text>a (3S)-3-hydroxyacyl-CoA = a (2E)-enoyl-CoA + H2O</text>
        <dbReference type="Rhea" id="RHEA:16105"/>
        <dbReference type="ChEBI" id="CHEBI:15377"/>
        <dbReference type="ChEBI" id="CHEBI:57318"/>
        <dbReference type="ChEBI" id="CHEBI:58856"/>
        <dbReference type="EC" id="4.2.1.17"/>
    </reaction>
</comment>
<dbReference type="Gene3D" id="3.90.226.10">
    <property type="entry name" value="2-enoyl-CoA Hydratase, Chain A, domain 1"/>
    <property type="match status" value="1"/>
</dbReference>
<dbReference type="PANTHER" id="PTHR11941:SF54">
    <property type="entry name" value="ENOYL-COA HYDRATASE, MITOCHONDRIAL"/>
    <property type="match status" value="1"/>
</dbReference>
<sequence>MTLNPEVHTEDVDDDLVVVENVTLDDRGQLAAVVTFNRPDQLNAISWETQRVLAKHLDAAEANPLVRVVLITGTGRGFSAGGDIKAYETLQADAESFTEFVDDYCRLLDSIANMTKPVIALVNGICAAGGTELVLGCDFAWAAESARIGDMHINFAQIGGAGALARMPRLVGSARALELVFSGRMLGAGEALAWGIVNRVVPDSKLLPDALEFARTLASKSPTAVHYMKKTIWSGLATDMPGALKIERDNALEYCLTKPDSMEGIRAFIDKRDPEFGPAR</sequence>
<dbReference type="SUPFAM" id="SSF52096">
    <property type="entry name" value="ClpP/crotonase"/>
    <property type="match status" value="1"/>
</dbReference>
<evidence type="ECO:0000256" key="5">
    <source>
        <dbReference type="ARBA" id="ARBA00023717"/>
    </source>
</evidence>
<comment type="similarity">
    <text evidence="2 6">Belongs to the enoyl-CoA hydratase/isomerase family.</text>
</comment>
<dbReference type="AlphaFoldDB" id="X0Q0R9"/>
<dbReference type="InterPro" id="IPR018376">
    <property type="entry name" value="Enoyl-CoA_hyd/isom_CS"/>
</dbReference>
<dbReference type="OrthoDB" id="4470569at2"/>
<evidence type="ECO:0000313" key="8">
    <source>
        <dbReference type="Proteomes" id="UP000019491"/>
    </source>
</evidence>
<accession>X0Q0R9</accession>
<proteinExistence type="inferred from homology"/>
<dbReference type="CDD" id="cd06558">
    <property type="entry name" value="crotonase-like"/>
    <property type="match status" value="1"/>
</dbReference>
<gene>
    <name evidence="7" type="ORF">RW1_093_00150</name>
</gene>